<evidence type="ECO:0000313" key="1">
    <source>
        <dbReference type="EMBL" id="MDJ1168196.1"/>
    </source>
</evidence>
<evidence type="ECO:0000313" key="2">
    <source>
        <dbReference type="Proteomes" id="UP001235303"/>
    </source>
</evidence>
<dbReference type="EMBL" id="JAQOSP010000006">
    <property type="protein sequence ID" value="MDJ1168196.1"/>
    <property type="molecule type" value="Genomic_DNA"/>
</dbReference>
<dbReference type="Proteomes" id="UP001235303">
    <property type="component" value="Unassembled WGS sequence"/>
</dbReference>
<proteinExistence type="predicted"/>
<comment type="caution">
    <text evidence="1">The sequence shown here is derived from an EMBL/GenBank/DDBJ whole genome shotgun (WGS) entry which is preliminary data.</text>
</comment>
<organism evidence="1 2">
    <name type="scientific">Roseofilum acuticapitatum BLCC-M154</name>
    <dbReference type="NCBI Taxonomy" id="3022444"/>
    <lineage>
        <taxon>Bacteria</taxon>
        <taxon>Bacillati</taxon>
        <taxon>Cyanobacteriota</taxon>
        <taxon>Cyanophyceae</taxon>
        <taxon>Desertifilales</taxon>
        <taxon>Desertifilaceae</taxon>
        <taxon>Roseofilum</taxon>
        <taxon>Roseofilum acuticapitatum</taxon>
    </lineage>
</organism>
<keyword evidence="2" id="KW-1185">Reference proteome</keyword>
<name>A0ABT7AMS1_9CYAN</name>
<reference evidence="1 2" key="1">
    <citation type="submission" date="2023-01" db="EMBL/GenBank/DDBJ databases">
        <title>Novel diversity within Roseofilum (Cyanobacteria; Desertifilaceae) from marine benthic mats with descriptions of four novel species.</title>
        <authorList>
            <person name="Wang Y."/>
            <person name="Berthold D.E."/>
            <person name="Hu J."/>
            <person name="Lefler F.W."/>
            <person name="Laughinghouse H.D. IV."/>
        </authorList>
    </citation>
    <scope>NUCLEOTIDE SEQUENCE [LARGE SCALE GENOMIC DNA]</scope>
    <source>
        <strain evidence="1 2">BLCC-M154</strain>
    </source>
</reference>
<gene>
    <name evidence="1" type="ORF">PMG71_01990</name>
</gene>
<dbReference type="RefSeq" id="WP_283751962.1">
    <property type="nucleotide sequence ID" value="NZ_JAQOSP010000006.1"/>
</dbReference>
<sequence length="107" mass="12175">MQLSYSYGDRIYLDVCCLHRPFDDRSQQRIQLETEAIEQITFGCLSGDFMLISSTAIESEIYQNPNPNQAEQVMQSLSIAQDKIFVTDSVVSRENMKTFSGSKLPIL</sequence>
<accession>A0ABT7AMS1</accession>
<protein>
    <recommendedName>
        <fullName evidence="3">Type II toxin-antitoxin system VapC family toxin</fullName>
    </recommendedName>
</protein>
<evidence type="ECO:0008006" key="3">
    <source>
        <dbReference type="Google" id="ProtNLM"/>
    </source>
</evidence>